<dbReference type="InterPro" id="IPR025516">
    <property type="entry name" value="DUF4404"/>
</dbReference>
<protein>
    <recommendedName>
        <fullName evidence="3">DUF4404 family protein</fullName>
    </recommendedName>
</protein>
<organism evidence="1 2">
    <name type="scientific">SAR86 cluster bacterium</name>
    <dbReference type="NCBI Taxonomy" id="2030880"/>
    <lineage>
        <taxon>Bacteria</taxon>
        <taxon>Pseudomonadati</taxon>
        <taxon>Pseudomonadota</taxon>
        <taxon>Gammaproteobacteria</taxon>
        <taxon>SAR86 cluster</taxon>
    </lineage>
</organism>
<evidence type="ECO:0008006" key="3">
    <source>
        <dbReference type="Google" id="ProtNLM"/>
    </source>
</evidence>
<comment type="caution">
    <text evidence="1">The sequence shown here is derived from an EMBL/GenBank/DDBJ whole genome shotgun (WGS) entry which is preliminary data.</text>
</comment>
<dbReference type="Proteomes" id="UP000218767">
    <property type="component" value="Unassembled WGS sequence"/>
</dbReference>
<evidence type="ECO:0000313" key="1">
    <source>
        <dbReference type="EMBL" id="PCI75799.1"/>
    </source>
</evidence>
<gene>
    <name evidence="1" type="ORF">COB20_12075</name>
</gene>
<name>A0A2A4X150_9GAMM</name>
<accession>A0A2A4X150</accession>
<proteinExistence type="predicted"/>
<reference evidence="2" key="1">
    <citation type="submission" date="2017-08" db="EMBL/GenBank/DDBJ databases">
        <title>A dynamic microbial community with high functional redundancy inhabits the cold, oxic subseafloor aquifer.</title>
        <authorList>
            <person name="Tully B.J."/>
            <person name="Wheat C.G."/>
            <person name="Glazer B.T."/>
            <person name="Huber J.A."/>
        </authorList>
    </citation>
    <scope>NUCLEOTIDE SEQUENCE [LARGE SCALE GENOMIC DNA]</scope>
</reference>
<dbReference type="AlphaFoldDB" id="A0A2A4X150"/>
<evidence type="ECO:0000313" key="2">
    <source>
        <dbReference type="Proteomes" id="UP000218767"/>
    </source>
</evidence>
<sequence>MNEEKVKQLLKELLEEIGQGENPDEVLLGSAQRLQSDIDSLLNPDVDSSDNTVMDDMIALEAQFASSYPVAEKIVRELVNSLSRIGI</sequence>
<dbReference type="EMBL" id="NVUL01000067">
    <property type="protein sequence ID" value="PCI75799.1"/>
    <property type="molecule type" value="Genomic_DNA"/>
</dbReference>
<dbReference type="Pfam" id="PF14357">
    <property type="entry name" value="DUF4404"/>
    <property type="match status" value="1"/>
</dbReference>